<dbReference type="PROSITE" id="PS51318">
    <property type="entry name" value="TAT"/>
    <property type="match status" value="1"/>
</dbReference>
<organism evidence="2 3">
    <name type="scientific">Pseudonocardia charpentierae</name>
    <dbReference type="NCBI Taxonomy" id="3075545"/>
    <lineage>
        <taxon>Bacteria</taxon>
        <taxon>Bacillati</taxon>
        <taxon>Actinomycetota</taxon>
        <taxon>Actinomycetes</taxon>
        <taxon>Pseudonocardiales</taxon>
        <taxon>Pseudonocardiaceae</taxon>
        <taxon>Pseudonocardia</taxon>
    </lineage>
</organism>
<comment type="caution">
    <text evidence="2">The sequence shown here is derived from an EMBL/GenBank/DDBJ whole genome shotgun (WGS) entry which is preliminary data.</text>
</comment>
<evidence type="ECO:0000256" key="1">
    <source>
        <dbReference type="SAM" id="MobiDB-lite"/>
    </source>
</evidence>
<evidence type="ECO:0000313" key="2">
    <source>
        <dbReference type="EMBL" id="MDT0351009.1"/>
    </source>
</evidence>
<name>A0ABU2NEG4_9PSEU</name>
<dbReference type="RefSeq" id="WP_311557112.1">
    <property type="nucleotide sequence ID" value="NZ_JAVREJ010000010.1"/>
</dbReference>
<accession>A0ABU2NEG4</accession>
<gene>
    <name evidence="2" type="ORF">RM445_15880</name>
</gene>
<sequence>MSEATAGRRQAGSAVGQPTGPGATGPALDRRRVLRLALALPAAAALVGGCSGVTPRRKEPDPLVALADAARADAALAAAAVAADPGLSARIEPLRAARAEHAAALDAEVVRVGGAPGAAAPTSVGPTAAPAAPPAGSAQDSAAAGTSPPASVTPRVVTLAQVRDAVAASQRGAADLVPGLPAERVGLVASVAACCAAYAVVLA</sequence>
<reference evidence="3" key="1">
    <citation type="submission" date="2023-07" db="EMBL/GenBank/DDBJ databases">
        <title>30 novel species of actinomycetes from the DSMZ collection.</title>
        <authorList>
            <person name="Nouioui I."/>
        </authorList>
    </citation>
    <scope>NUCLEOTIDE SEQUENCE [LARGE SCALE GENOMIC DNA]</scope>
    <source>
        <strain evidence="3">DSM 45834</strain>
    </source>
</reference>
<protein>
    <recommendedName>
        <fullName evidence="4">DUF4439 domain-containing protein</fullName>
    </recommendedName>
</protein>
<dbReference type="EMBL" id="JAVREJ010000010">
    <property type="protein sequence ID" value="MDT0351009.1"/>
    <property type="molecule type" value="Genomic_DNA"/>
</dbReference>
<dbReference type="Proteomes" id="UP001183202">
    <property type="component" value="Unassembled WGS sequence"/>
</dbReference>
<proteinExistence type="predicted"/>
<feature type="compositionally biased region" description="Low complexity" evidence="1">
    <location>
        <begin position="118"/>
        <end position="147"/>
    </location>
</feature>
<feature type="compositionally biased region" description="Low complexity" evidence="1">
    <location>
        <begin position="18"/>
        <end position="27"/>
    </location>
</feature>
<evidence type="ECO:0008006" key="4">
    <source>
        <dbReference type="Google" id="ProtNLM"/>
    </source>
</evidence>
<feature type="region of interest" description="Disordered" evidence="1">
    <location>
        <begin position="1"/>
        <end position="27"/>
    </location>
</feature>
<evidence type="ECO:0000313" key="3">
    <source>
        <dbReference type="Proteomes" id="UP001183202"/>
    </source>
</evidence>
<feature type="region of interest" description="Disordered" evidence="1">
    <location>
        <begin position="118"/>
        <end position="151"/>
    </location>
</feature>
<keyword evidence="3" id="KW-1185">Reference proteome</keyword>
<dbReference type="InterPro" id="IPR006311">
    <property type="entry name" value="TAT_signal"/>
</dbReference>